<comment type="caution">
    <text evidence="1">The sequence shown here is derived from an EMBL/GenBank/DDBJ whole genome shotgun (WGS) entry which is preliminary data.</text>
</comment>
<accession>A0A813JQX2</accession>
<dbReference type="EMBL" id="CAJNNW010026034">
    <property type="protein sequence ID" value="CAE8682106.1"/>
    <property type="molecule type" value="Genomic_DNA"/>
</dbReference>
<evidence type="ECO:0000313" key="1">
    <source>
        <dbReference type="EMBL" id="CAE8682106.1"/>
    </source>
</evidence>
<evidence type="ECO:0000313" key="2">
    <source>
        <dbReference type="Proteomes" id="UP000626109"/>
    </source>
</evidence>
<dbReference type="Proteomes" id="UP000626109">
    <property type="component" value="Unassembled WGS sequence"/>
</dbReference>
<reference evidence="1" key="1">
    <citation type="submission" date="2021-02" db="EMBL/GenBank/DDBJ databases">
        <authorList>
            <person name="Dougan E. K."/>
            <person name="Rhodes N."/>
            <person name="Thang M."/>
            <person name="Chan C."/>
        </authorList>
    </citation>
    <scope>NUCLEOTIDE SEQUENCE</scope>
</reference>
<name>A0A813JQX2_POLGL</name>
<gene>
    <name evidence="1" type="ORF">PGLA2088_LOCUS22790</name>
</gene>
<dbReference type="AlphaFoldDB" id="A0A813JQX2"/>
<proteinExistence type="predicted"/>
<organism evidence="1 2">
    <name type="scientific">Polarella glacialis</name>
    <name type="common">Dinoflagellate</name>
    <dbReference type="NCBI Taxonomy" id="89957"/>
    <lineage>
        <taxon>Eukaryota</taxon>
        <taxon>Sar</taxon>
        <taxon>Alveolata</taxon>
        <taxon>Dinophyceae</taxon>
        <taxon>Suessiales</taxon>
        <taxon>Suessiaceae</taxon>
        <taxon>Polarella</taxon>
    </lineage>
</organism>
<sequence>MFFLKGCCWFCCYLSLFCPFYLFFGALGREVPIRLASLHGGRCVSVAIQQQLLTALVALENRVPNVFSGDPEHFERVMSEGFAMVFNKDLAHNLLSMDLSGTPVFGLWLHFRSVATHRLELPFSSTEELADAFGLDLLPPGATSSS</sequence>
<protein>
    <submittedName>
        <fullName evidence="1">Uncharacterized protein</fullName>
    </submittedName>
</protein>
<feature type="non-terminal residue" evidence="1">
    <location>
        <position position="1"/>
    </location>
</feature>